<evidence type="ECO:0000256" key="1">
    <source>
        <dbReference type="SAM" id="SignalP"/>
    </source>
</evidence>
<name>A0A127VAN3_9SPHI</name>
<dbReference type="EMBL" id="CP014504">
    <property type="protein sequence ID" value="AMP98426.1"/>
    <property type="molecule type" value="Genomic_DNA"/>
</dbReference>
<dbReference type="AlphaFoldDB" id="A0A127VAN3"/>
<gene>
    <name evidence="2" type="ORF">AY601_1509</name>
</gene>
<dbReference type="Proteomes" id="UP000071561">
    <property type="component" value="Chromosome"/>
</dbReference>
<sequence length="299" mass="32910" precursor="true">MPESMSYYLKSLLFLIFIALTSETLQAQTTVPITITNQGHVMVKAKINGVEGNFVFDTGAGLTLVTKKFAAKIKGLNKQDGGYTAFRATGEKLDADLYDATSLTIGSFTETHPVLTIFDVDFGPIDGLISLMSFKKQVVTLDYANKQLIFETPKSFDALKTNGKTVALQLEISRDKSLDMFAYFNINDKLNLQFSIDSGSGNNVYRINSKYMPVLGIDSTDTVNVKVTTKPSDFNPAVLTKIYTTNLQSIALKDLPSAKLENQKASFVEGLIYDGIVSLSWIGRKITIDVNHAQLIINE</sequence>
<keyword evidence="3" id="KW-1185">Reference proteome</keyword>
<protein>
    <recommendedName>
        <fullName evidence="4">Aspartyl protease</fullName>
    </recommendedName>
</protein>
<feature type="chain" id="PRO_5007280298" description="Aspartyl protease" evidence="1">
    <location>
        <begin position="28"/>
        <end position="299"/>
    </location>
</feature>
<dbReference type="InterPro" id="IPR021109">
    <property type="entry name" value="Peptidase_aspartic_dom_sf"/>
</dbReference>
<keyword evidence="1" id="KW-0732">Signal</keyword>
<dbReference type="CDD" id="cd05483">
    <property type="entry name" value="retropepsin_like_bacteria"/>
    <property type="match status" value="1"/>
</dbReference>
<evidence type="ECO:0008006" key="4">
    <source>
        <dbReference type="Google" id="ProtNLM"/>
    </source>
</evidence>
<dbReference type="OrthoDB" id="644381at2"/>
<dbReference type="Pfam" id="PF13650">
    <property type="entry name" value="Asp_protease_2"/>
    <property type="match status" value="1"/>
</dbReference>
<dbReference type="PATRIC" id="fig|188932.3.peg.1570"/>
<reference evidence="2 3" key="1">
    <citation type="submission" date="2016-03" db="EMBL/GenBank/DDBJ databases">
        <title>Complete genome sequence of Pedobacter cryoconitis PAMC 27485.</title>
        <authorList>
            <person name="Lee J."/>
            <person name="Kim O.-S."/>
        </authorList>
    </citation>
    <scope>NUCLEOTIDE SEQUENCE [LARGE SCALE GENOMIC DNA]</scope>
    <source>
        <strain evidence="2 3">PAMC 27485</strain>
    </source>
</reference>
<accession>A0A127VAN3</accession>
<dbReference type="InterPro" id="IPR034122">
    <property type="entry name" value="Retropepsin-like_bacterial"/>
</dbReference>
<dbReference type="Gene3D" id="2.40.70.10">
    <property type="entry name" value="Acid Proteases"/>
    <property type="match status" value="1"/>
</dbReference>
<organism evidence="2 3">
    <name type="scientific">Pedobacter cryoconitis</name>
    <dbReference type="NCBI Taxonomy" id="188932"/>
    <lineage>
        <taxon>Bacteria</taxon>
        <taxon>Pseudomonadati</taxon>
        <taxon>Bacteroidota</taxon>
        <taxon>Sphingobacteriia</taxon>
        <taxon>Sphingobacteriales</taxon>
        <taxon>Sphingobacteriaceae</taxon>
        <taxon>Pedobacter</taxon>
    </lineage>
</organism>
<dbReference type="KEGG" id="pcm:AY601_1509"/>
<feature type="signal peptide" evidence="1">
    <location>
        <begin position="1"/>
        <end position="27"/>
    </location>
</feature>
<dbReference type="SUPFAM" id="SSF50630">
    <property type="entry name" value="Acid proteases"/>
    <property type="match status" value="1"/>
</dbReference>
<evidence type="ECO:0000313" key="2">
    <source>
        <dbReference type="EMBL" id="AMP98426.1"/>
    </source>
</evidence>
<evidence type="ECO:0000313" key="3">
    <source>
        <dbReference type="Proteomes" id="UP000071561"/>
    </source>
</evidence>
<proteinExistence type="predicted"/>